<keyword evidence="4" id="KW-1003">Cell membrane</keyword>
<evidence type="ECO:0000256" key="4">
    <source>
        <dbReference type="ARBA" id="ARBA00022475"/>
    </source>
</evidence>
<dbReference type="PANTHER" id="PTHR47737:SF1">
    <property type="entry name" value="GLYCINE BETAINE_PROLINE BETAINE TRANSPORT SYSTEM PERMEASE PROTEIN PROW"/>
    <property type="match status" value="1"/>
</dbReference>
<dbReference type="GO" id="GO:0043190">
    <property type="term" value="C:ATP-binding cassette (ABC) transporter complex"/>
    <property type="evidence" value="ECO:0007669"/>
    <property type="project" value="TreeGrafter"/>
</dbReference>
<keyword evidence="5 9" id="KW-0812">Transmembrane</keyword>
<feature type="transmembrane region" description="Helical" evidence="9">
    <location>
        <begin position="28"/>
        <end position="45"/>
    </location>
</feature>
<name>A0A2P2C2K6_9ZZZZ</name>
<protein>
    <submittedName>
        <fullName evidence="11">Putative glycine betaine ABC transport system integral</fullName>
    </submittedName>
</protein>
<evidence type="ECO:0000256" key="8">
    <source>
        <dbReference type="SAM" id="MobiDB-lite"/>
    </source>
</evidence>
<dbReference type="GO" id="GO:0015226">
    <property type="term" value="F:carnitine transmembrane transporter activity"/>
    <property type="evidence" value="ECO:0007669"/>
    <property type="project" value="TreeGrafter"/>
</dbReference>
<evidence type="ECO:0000256" key="6">
    <source>
        <dbReference type="ARBA" id="ARBA00022989"/>
    </source>
</evidence>
<feature type="transmembrane region" description="Helical" evidence="9">
    <location>
        <begin position="153"/>
        <end position="177"/>
    </location>
</feature>
<feature type="domain" description="ABC transmembrane type-1" evidence="10">
    <location>
        <begin position="149"/>
        <end position="328"/>
    </location>
</feature>
<keyword evidence="6 9" id="KW-1133">Transmembrane helix</keyword>
<reference evidence="11" key="1">
    <citation type="submission" date="2015-08" db="EMBL/GenBank/DDBJ databases">
        <authorList>
            <person name="Babu N.S."/>
            <person name="Beckwith C.J."/>
            <person name="Beseler K.G."/>
            <person name="Brison A."/>
            <person name="Carone J.V."/>
            <person name="Caskin T.P."/>
            <person name="Diamond M."/>
            <person name="Durham M.E."/>
            <person name="Foxe J.M."/>
            <person name="Go M."/>
            <person name="Henderson B.A."/>
            <person name="Jones I.B."/>
            <person name="McGettigan J.A."/>
            <person name="Micheletti S.J."/>
            <person name="Nasrallah M.E."/>
            <person name="Ortiz D."/>
            <person name="Piller C.R."/>
            <person name="Privatt S.R."/>
            <person name="Schneider S.L."/>
            <person name="Sharp S."/>
            <person name="Smith T.C."/>
            <person name="Stanton J.D."/>
            <person name="Ullery H.E."/>
            <person name="Wilson R.J."/>
            <person name="Serrano M.G."/>
            <person name="Buck G."/>
            <person name="Lee V."/>
            <person name="Wang Y."/>
            <person name="Carvalho R."/>
            <person name="Voegtly L."/>
            <person name="Shi R."/>
            <person name="Duckworth R."/>
            <person name="Johnson A."/>
            <person name="Loviza R."/>
            <person name="Walstead R."/>
            <person name="Shah Z."/>
            <person name="Kiflezghi M."/>
            <person name="Wade K."/>
            <person name="Ball S.L."/>
            <person name="Bradley K.W."/>
            <person name="Asai D.J."/>
            <person name="Bowman C.A."/>
            <person name="Russell D.A."/>
            <person name="Pope W.H."/>
            <person name="Jacobs-Sera D."/>
            <person name="Hendrix R.W."/>
            <person name="Hatfull G.F."/>
        </authorList>
    </citation>
    <scope>NUCLEOTIDE SEQUENCE</scope>
</reference>
<organism evidence="11">
    <name type="scientific">metagenome</name>
    <dbReference type="NCBI Taxonomy" id="256318"/>
    <lineage>
        <taxon>unclassified sequences</taxon>
        <taxon>metagenomes</taxon>
    </lineage>
</organism>
<dbReference type="GO" id="GO:0031460">
    <property type="term" value="P:glycine betaine transport"/>
    <property type="evidence" value="ECO:0007669"/>
    <property type="project" value="TreeGrafter"/>
</dbReference>
<feature type="transmembrane region" description="Helical" evidence="9">
    <location>
        <begin position="197"/>
        <end position="223"/>
    </location>
</feature>
<keyword evidence="3" id="KW-0813">Transport</keyword>
<dbReference type="Pfam" id="PF00528">
    <property type="entry name" value="BPD_transp_1"/>
    <property type="match status" value="2"/>
</dbReference>
<dbReference type="EMBL" id="CZKA01000026">
    <property type="protein sequence ID" value="CUR56253.1"/>
    <property type="molecule type" value="Genomic_DNA"/>
</dbReference>
<evidence type="ECO:0000256" key="9">
    <source>
        <dbReference type="SAM" id="Phobius"/>
    </source>
</evidence>
<dbReference type="InterPro" id="IPR035906">
    <property type="entry name" value="MetI-like_sf"/>
</dbReference>
<dbReference type="InterPro" id="IPR000515">
    <property type="entry name" value="MetI-like"/>
</dbReference>
<feature type="transmembrane region" description="Helical" evidence="9">
    <location>
        <begin position="268"/>
        <end position="289"/>
    </location>
</feature>
<evidence type="ECO:0000313" key="11">
    <source>
        <dbReference type="EMBL" id="CUR56253.1"/>
    </source>
</evidence>
<feature type="region of interest" description="Disordered" evidence="8">
    <location>
        <begin position="1"/>
        <end position="23"/>
    </location>
</feature>
<dbReference type="AlphaFoldDB" id="A0A2P2C2K6"/>
<feature type="compositionally biased region" description="Low complexity" evidence="8">
    <location>
        <begin position="1"/>
        <end position="11"/>
    </location>
</feature>
<evidence type="ECO:0000256" key="5">
    <source>
        <dbReference type="ARBA" id="ARBA00022692"/>
    </source>
</evidence>
<gene>
    <name evidence="11" type="ORF">NOCA2320010</name>
</gene>
<accession>A0A2P2C2K6</accession>
<proteinExistence type="predicted"/>
<dbReference type="Gene3D" id="1.10.3720.10">
    <property type="entry name" value="MetI-like"/>
    <property type="match status" value="2"/>
</dbReference>
<sequence length="679" mass="72038">MATATATRPVEPGAPPPVPEEPKRTPRWVWALAVLAGWIVVWSFTKGNNTLALAGLDVTEFHTKLADWGQKLGGSAVSTAFGDAVNGVIDFLKSLISTPEPPSPIPTIGWLGVVAIATWVGYAVANWRIALLVLATFLSFGAFGFWEDSMDLLIVTAVSVFLAVAIGFPLAVLIGISRRAASVVTVVLDILQTMPTFVYLMLVVILFGIGAPAAVVCTLIYALPPMVRISGFAIRDVNTGIIEATNSVGQTTAQRLFKVQIPMARKTIILGLNQTILAALSMAIIASYVNGPGLGKPVLAALTQNDFGGGLVPGLLIVVMGIMLDRTTTAASERSERVARGGGENTRIRRLTLAGLLVPVVVCVWYSRYSLDAALFPELSWGKKFADLANRWMESIVSAVDGPAFWFKDQITFRLLNPMQDLLAESPWWLAFIGLALLGLVIGGRRALVSTVVCLAGIYFLDLWHDSMIVLTMTIVGTLLVMVLALIFGVWMARSKTADLVIRPILDAGQSIPAFVYLIPVLALFGSTRFTAIVAAIVYAAPAAIKLVADGIKSVSPGTIEAGRSSGSTTWQEITKVQLPMAKGSLVLATNQGLLYVLAMVVIGGLVGAGALGYDVIYGLAHVEASGKGIAAGLSLVLLGVMIDRVTRAAADRVGSTQKERTNWLFERASSRLSKGGGI</sequence>
<feature type="transmembrane region" description="Helical" evidence="9">
    <location>
        <begin position="468"/>
        <end position="494"/>
    </location>
</feature>
<feature type="transmembrane region" description="Helical" evidence="9">
    <location>
        <begin position="514"/>
        <end position="539"/>
    </location>
</feature>
<feature type="transmembrane region" description="Helical" evidence="9">
    <location>
        <begin position="309"/>
        <end position="327"/>
    </location>
</feature>
<feature type="transmembrane region" description="Helical" evidence="9">
    <location>
        <begin position="348"/>
        <end position="367"/>
    </location>
</feature>
<evidence type="ECO:0000256" key="7">
    <source>
        <dbReference type="ARBA" id="ARBA00023136"/>
    </source>
</evidence>
<feature type="transmembrane region" description="Helical" evidence="9">
    <location>
        <begin position="127"/>
        <end position="146"/>
    </location>
</feature>
<dbReference type="CDD" id="cd06261">
    <property type="entry name" value="TM_PBP2"/>
    <property type="match status" value="2"/>
</dbReference>
<keyword evidence="7 9" id="KW-0472">Membrane</keyword>
<dbReference type="GO" id="GO:0005275">
    <property type="term" value="F:amine transmembrane transporter activity"/>
    <property type="evidence" value="ECO:0007669"/>
    <property type="project" value="TreeGrafter"/>
</dbReference>
<feature type="transmembrane region" description="Helical" evidence="9">
    <location>
        <begin position="593"/>
        <end position="613"/>
    </location>
</feature>
<evidence type="ECO:0000259" key="10">
    <source>
        <dbReference type="PROSITE" id="PS50928"/>
    </source>
</evidence>
<dbReference type="GO" id="GO:0015871">
    <property type="term" value="P:choline transport"/>
    <property type="evidence" value="ECO:0007669"/>
    <property type="project" value="TreeGrafter"/>
</dbReference>
<feature type="domain" description="ABC transmembrane type-1" evidence="10">
    <location>
        <begin position="467"/>
        <end position="647"/>
    </location>
</feature>
<comment type="subcellular location">
    <subcellularLocation>
        <location evidence="2">Cell membrane</location>
    </subcellularLocation>
    <subcellularLocation>
        <location evidence="1">Membrane</location>
        <topology evidence="1">Multi-pass membrane protein</topology>
    </subcellularLocation>
</comment>
<evidence type="ECO:0000256" key="1">
    <source>
        <dbReference type="ARBA" id="ARBA00004141"/>
    </source>
</evidence>
<feature type="transmembrane region" description="Helical" evidence="9">
    <location>
        <begin position="428"/>
        <end position="461"/>
    </location>
</feature>
<evidence type="ECO:0000256" key="3">
    <source>
        <dbReference type="ARBA" id="ARBA00022448"/>
    </source>
</evidence>
<dbReference type="SUPFAM" id="SSF161098">
    <property type="entry name" value="MetI-like"/>
    <property type="match status" value="2"/>
</dbReference>
<dbReference type="PANTHER" id="PTHR47737">
    <property type="entry name" value="GLYCINE BETAINE/PROLINE BETAINE TRANSPORT SYSTEM PERMEASE PROTEIN PROW"/>
    <property type="match status" value="1"/>
</dbReference>
<feature type="transmembrane region" description="Helical" evidence="9">
    <location>
        <begin position="625"/>
        <end position="643"/>
    </location>
</feature>
<evidence type="ECO:0000256" key="2">
    <source>
        <dbReference type="ARBA" id="ARBA00004236"/>
    </source>
</evidence>
<dbReference type="PROSITE" id="PS50928">
    <property type="entry name" value="ABC_TM1"/>
    <property type="match status" value="2"/>
</dbReference>